<keyword evidence="4 5" id="KW-0238">DNA-binding</keyword>
<evidence type="ECO:0000256" key="6">
    <source>
        <dbReference type="SAM" id="MobiDB-lite"/>
    </source>
</evidence>
<accession>A0A1A7YJY7</accession>
<reference evidence="8" key="2">
    <citation type="submission" date="2016-06" db="EMBL/GenBank/DDBJ databases">
        <title>The genome of a short-lived fish provides insights into sex chromosome evolution and the genetic control of aging.</title>
        <authorList>
            <person name="Reichwald K."/>
            <person name="Felder M."/>
            <person name="Petzold A."/>
            <person name="Koch P."/>
            <person name="Groth M."/>
            <person name="Platzer M."/>
        </authorList>
    </citation>
    <scope>NUCLEOTIDE SEQUENCE</scope>
    <source>
        <tissue evidence="8">Brain</tissue>
    </source>
</reference>
<feature type="region of interest" description="Disordered" evidence="6">
    <location>
        <begin position="89"/>
        <end position="110"/>
    </location>
</feature>
<organism evidence="8">
    <name type="scientific">Iconisemion striatum</name>
    <dbReference type="NCBI Taxonomy" id="60296"/>
    <lineage>
        <taxon>Eukaryota</taxon>
        <taxon>Metazoa</taxon>
        <taxon>Chordata</taxon>
        <taxon>Craniata</taxon>
        <taxon>Vertebrata</taxon>
        <taxon>Euteleostomi</taxon>
        <taxon>Actinopterygii</taxon>
        <taxon>Neopterygii</taxon>
        <taxon>Teleostei</taxon>
        <taxon>Neoteleostei</taxon>
        <taxon>Acanthomorphata</taxon>
        <taxon>Ovalentaria</taxon>
        <taxon>Atherinomorphae</taxon>
        <taxon>Cyprinodontiformes</taxon>
        <taxon>Nothobranchiidae</taxon>
        <taxon>Iconisemion</taxon>
    </lineage>
</organism>
<feature type="region of interest" description="Disordered" evidence="6">
    <location>
        <begin position="177"/>
        <end position="218"/>
    </location>
</feature>
<dbReference type="GO" id="GO:0008270">
    <property type="term" value="F:zinc ion binding"/>
    <property type="evidence" value="ECO:0007669"/>
    <property type="project" value="UniProtKB-KW"/>
</dbReference>
<dbReference type="EMBL" id="HADX01008680">
    <property type="protein sequence ID" value="SBP30912.1"/>
    <property type="molecule type" value="Transcribed_RNA"/>
</dbReference>
<name>A0A1A7YJY7_9TELE</name>
<feature type="domain" description="THAP-type" evidence="7">
    <location>
        <begin position="1"/>
        <end position="82"/>
    </location>
</feature>
<evidence type="ECO:0000256" key="1">
    <source>
        <dbReference type="ARBA" id="ARBA00022723"/>
    </source>
</evidence>
<evidence type="ECO:0000259" key="7">
    <source>
        <dbReference type="PROSITE" id="PS50950"/>
    </source>
</evidence>
<protein>
    <submittedName>
        <fullName evidence="8">Si:dkeyp-30e7.2</fullName>
    </submittedName>
</protein>
<dbReference type="SUPFAM" id="SSF57716">
    <property type="entry name" value="Glucocorticoid receptor-like (DNA-binding domain)"/>
    <property type="match status" value="1"/>
</dbReference>
<keyword evidence="3" id="KW-0862">Zinc</keyword>
<dbReference type="AlphaFoldDB" id="A0A1A7YJY7"/>
<evidence type="ECO:0000256" key="2">
    <source>
        <dbReference type="ARBA" id="ARBA00022771"/>
    </source>
</evidence>
<evidence type="ECO:0000256" key="5">
    <source>
        <dbReference type="PROSITE-ProRule" id="PRU00309"/>
    </source>
</evidence>
<evidence type="ECO:0000256" key="4">
    <source>
        <dbReference type="ARBA" id="ARBA00023125"/>
    </source>
</evidence>
<evidence type="ECO:0000256" key="3">
    <source>
        <dbReference type="ARBA" id="ARBA00022833"/>
    </source>
</evidence>
<dbReference type="PANTHER" id="PTHR31751:SF44">
    <property type="entry name" value="SI:CH211-211K8.4-RELATED"/>
    <property type="match status" value="1"/>
</dbReference>
<dbReference type="SMART" id="SM00980">
    <property type="entry name" value="THAP"/>
    <property type="match status" value="1"/>
</dbReference>
<keyword evidence="2 5" id="KW-0863">Zinc-finger</keyword>
<proteinExistence type="predicted"/>
<reference evidence="8" key="1">
    <citation type="submission" date="2016-05" db="EMBL/GenBank/DDBJ databases">
        <authorList>
            <person name="Lavstsen T."/>
            <person name="Jespersen J.S."/>
        </authorList>
    </citation>
    <scope>NUCLEOTIDE SEQUENCE</scope>
    <source>
        <tissue evidence="8">Brain</tissue>
    </source>
</reference>
<sequence>MGRRCSVVGCSSSVGLHLLPPDLEIRRQWLRAIGVEENCELSHDALVCKRHFTRDSYANIMEFELGYAQRLRLKSEAVPTVALSRINRSPPTLLPRPSGSQLKIAPRQPRTMDVSCQTDVPYLVSQGTQVPKKRLRPILRNKGIQSAATVRSVAVGPSRRLIPVPFPSTPLRSFNAAKRPRLEFEEEQTEDISTRSTNPDSSSAHSVTTSTDSSWLSPTAATSSYEDAKFIVFERCLLSLFETCPVCTRDCNVQPRRRGTLLTVDQRCPHCRFFRRWNSQPIIGSTPVGDLQLSAAIHFCGDSFEQMKKVFDAMHLKTHTDDVFRRHVSSYLEPAIIHTWNERQCMALQSLTEEDQVVFGGDMCAESPGHSDQYGCYSVMNMQRNQIIDIQLVQSNKVGGSNHMEKEGLRRSLELLEGSGVKLESIITDRRPRLQKFLSERKMKHYYEVRHMAKGLSKKLHRLGKDKGCKQVKKWHKGIINHLYWCAVGCASGAEKVSRWKSILNHIQDIHIHSDPAFPKCLHRTRVSKDPNKWFKPGTAALKRLEKVLTDKRFLKDVERLSPHYQMSSLESFQSELLRSAPKNDILPFIGRLCRLYLAAMHYNENAHRPQKRPSKGHPGKQAKKEPTNFYVFNLIHLVFTEVVRDPQPFMSAVTLIDVPQQDRLAFDVAVAARVELQ</sequence>
<feature type="compositionally biased region" description="Polar residues" evidence="6">
    <location>
        <begin position="194"/>
        <end position="218"/>
    </location>
</feature>
<keyword evidence="1" id="KW-0479">Metal-binding</keyword>
<dbReference type="GO" id="GO:0003677">
    <property type="term" value="F:DNA binding"/>
    <property type="evidence" value="ECO:0007669"/>
    <property type="project" value="UniProtKB-UniRule"/>
</dbReference>
<evidence type="ECO:0000313" key="8">
    <source>
        <dbReference type="EMBL" id="SBP30912.1"/>
    </source>
</evidence>
<dbReference type="PANTHER" id="PTHR31751">
    <property type="entry name" value="SI:CH211-108C17.2-RELATED-RELATED"/>
    <property type="match status" value="1"/>
</dbReference>
<dbReference type="Gene3D" id="6.20.210.20">
    <property type="entry name" value="THAP domain"/>
    <property type="match status" value="1"/>
</dbReference>
<dbReference type="PROSITE" id="PS50950">
    <property type="entry name" value="ZF_THAP"/>
    <property type="match status" value="1"/>
</dbReference>
<dbReference type="InterPro" id="IPR006612">
    <property type="entry name" value="THAP_Znf"/>
</dbReference>
<gene>
    <name evidence="8" type="primary">SI:DKEYP-30E7.2</name>
</gene>
<dbReference type="Pfam" id="PF05485">
    <property type="entry name" value="THAP"/>
    <property type="match status" value="1"/>
</dbReference>
<dbReference type="InterPro" id="IPR038441">
    <property type="entry name" value="THAP_Znf_sf"/>
</dbReference>